<feature type="region of interest" description="Disordered" evidence="6">
    <location>
        <begin position="840"/>
        <end position="861"/>
    </location>
</feature>
<organism evidence="8 9">
    <name type="scientific">Gossypium barbadense</name>
    <name type="common">Sea Island cotton</name>
    <name type="synonym">Hibiscus barbadensis</name>
    <dbReference type="NCBI Taxonomy" id="3634"/>
    <lineage>
        <taxon>Eukaryota</taxon>
        <taxon>Viridiplantae</taxon>
        <taxon>Streptophyta</taxon>
        <taxon>Embryophyta</taxon>
        <taxon>Tracheophyta</taxon>
        <taxon>Spermatophyta</taxon>
        <taxon>Magnoliopsida</taxon>
        <taxon>eudicotyledons</taxon>
        <taxon>Gunneridae</taxon>
        <taxon>Pentapetalae</taxon>
        <taxon>rosids</taxon>
        <taxon>malvids</taxon>
        <taxon>Malvales</taxon>
        <taxon>Malvaceae</taxon>
        <taxon>Malvoideae</taxon>
        <taxon>Gossypium</taxon>
    </lineage>
</organism>
<feature type="region of interest" description="Disordered" evidence="6">
    <location>
        <begin position="1"/>
        <end position="33"/>
    </location>
</feature>
<feature type="region of interest" description="Disordered" evidence="6">
    <location>
        <begin position="439"/>
        <end position="461"/>
    </location>
</feature>
<dbReference type="Gene3D" id="1.10.3180.10">
    <property type="entry name" value="DNA-binding domain of EIN3-like"/>
    <property type="match status" value="3"/>
</dbReference>
<name>A0A2P5X9I7_GOSBA</name>
<evidence type="ECO:0000256" key="2">
    <source>
        <dbReference type="ARBA" id="ARBA00009416"/>
    </source>
</evidence>
<proteinExistence type="inferred from homology"/>
<evidence type="ECO:0000256" key="3">
    <source>
        <dbReference type="ARBA" id="ARBA00022745"/>
    </source>
</evidence>
<dbReference type="InterPro" id="IPR047091">
    <property type="entry name" value="EIN3-like_DNA-bd"/>
</dbReference>
<keyword evidence="3" id="KW-0936">Ethylene signaling pathway</keyword>
<evidence type="ECO:0000256" key="5">
    <source>
        <dbReference type="ARBA" id="ARBA00023242"/>
    </source>
</evidence>
<reference evidence="8 9" key="1">
    <citation type="submission" date="2015-01" db="EMBL/GenBank/DDBJ databases">
        <title>Genome of allotetraploid Gossypium barbadense reveals genomic plasticity and fiber elongation in cotton evolution.</title>
        <authorList>
            <person name="Chen X."/>
            <person name="Liu X."/>
            <person name="Zhao B."/>
            <person name="Zheng H."/>
            <person name="Hu Y."/>
            <person name="Lu G."/>
            <person name="Yang C."/>
            <person name="Chen J."/>
            <person name="Shan C."/>
            <person name="Zhang L."/>
            <person name="Zhou Y."/>
            <person name="Wang L."/>
            <person name="Guo W."/>
            <person name="Bai Y."/>
            <person name="Ruan J."/>
            <person name="Shangguan X."/>
            <person name="Mao Y."/>
            <person name="Jiang J."/>
            <person name="Zhu Y."/>
            <person name="Lei J."/>
            <person name="Kang H."/>
            <person name="Chen S."/>
            <person name="He X."/>
            <person name="Wang R."/>
            <person name="Wang Y."/>
            <person name="Chen J."/>
            <person name="Wang L."/>
            <person name="Yu S."/>
            <person name="Wang B."/>
            <person name="Wei J."/>
            <person name="Song S."/>
            <person name="Lu X."/>
            <person name="Gao Z."/>
            <person name="Gu W."/>
            <person name="Deng X."/>
            <person name="Ma D."/>
            <person name="Wang S."/>
            <person name="Liang W."/>
            <person name="Fang L."/>
            <person name="Cai C."/>
            <person name="Zhu X."/>
            <person name="Zhou B."/>
            <person name="Zhang Y."/>
            <person name="Chen Z."/>
            <person name="Xu S."/>
            <person name="Zhu R."/>
            <person name="Wang S."/>
            <person name="Zhang T."/>
            <person name="Zhao G."/>
        </authorList>
    </citation>
    <scope>NUCLEOTIDE SEQUENCE [LARGE SCALE GENOMIC DNA]</scope>
    <source>
        <strain evidence="9">cv. Xinhai21</strain>
        <tissue evidence="8">Leaf</tissue>
    </source>
</reference>
<gene>
    <name evidence="8" type="ORF">GOBAR_AA20690</name>
</gene>
<keyword evidence="4" id="KW-0238">DNA-binding</keyword>
<comment type="similarity">
    <text evidence="2">Belongs to the EIN3 family.</text>
</comment>
<evidence type="ECO:0000256" key="6">
    <source>
        <dbReference type="SAM" id="MobiDB-lite"/>
    </source>
</evidence>
<comment type="subcellular location">
    <subcellularLocation>
        <location evidence="1">Nucleus</location>
    </subcellularLocation>
</comment>
<dbReference type="OrthoDB" id="2017676at2759"/>
<evidence type="ECO:0000313" key="9">
    <source>
        <dbReference type="Proteomes" id="UP000239757"/>
    </source>
</evidence>
<sequence length="955" mass="107708">MRLKRLKEQHKGKEGIDIAKQRQSQEQARRKKMSRAQDGILKYMLKMMEVCKAQGFVYGIIPEKGKPVTGASDNLREWWKDKVRFDRNGPAAIAKYQADNSIPGKNDGCNNIGPTPHTLQELQDTTLGSLLSALMQHCDPPQRRFPLEKGVPPPWWPTGNEEWWPQLGLPKDQGPPPYKKPHDLKKAWKVGVLTAVIKHMSPDIAKIRKLVRQSKCLQDKMTAKESATWLAIINQEEALARELYPDSCPPLSSGGGSGSFVINDCNEYDVEGAEDEPNFDVQELKPGHLNTSNFSMDTMRAVQQQSYPIKGVVNNLDFMRKRKPSDDLNMMEHKIYTCEFLQCPYSELRLGFHDRTARENHQLTCPFRNSSAQFGGSNFNVNEVKPVIFPQPFAPSKPAAPSITSAPTPYELSGLGVPEDGQKMISELMSIYDNNIQGNKNMNPGNNPGTEGQNLLQSKSQPQQDEFFNGHQGVMMEGNFFEESSMPRNHQMFMQGEGQFDRFKGLNSPFEANHNNNSFQLMFGSPFDLASFDYKEDLQAVGRRFPLEKGVPPPWWPTGNEEWWPQLGLPKDQGPLPYKKPHDLKKAWKVGVLTAVIKHMSPDIAKIRKLVRQSKCLQDKMTAKESATWLAIINQEEALARELYPDSCPPLSSGGGSGSFVINDCNEYDVEGAEDEPNFDVQELKPGHLNTSNFSMDTMRAVQQQSYPIKGVVNNLDFMRKRKPSDDLNMMEHKIYTCEFLQCPYSELRLGFHDRTARDNHQLTCPFRNSSAQFGGSNFNVNEVKPVIFPQPFAPSKPAAPSITSAPTPYELSGLGVPEDGQKMISELMSIYDNNIQGNKNMNPGNNPGTEGQNLLQSKSQPQQDEFFNGHQGVTMEGNFFEESSMPRNHQMFMQGEGQFDRFKGLNSPFEANHNNNSFQLMFGSPFDLASFDYKEDLQAVGVDTMPKQDVSIWF</sequence>
<feature type="compositionally biased region" description="Low complexity" evidence="6">
    <location>
        <begin position="439"/>
        <end position="449"/>
    </location>
</feature>
<dbReference type="FunFam" id="1.10.3180.10:FF:000002">
    <property type="entry name" value="Ethylene insensitive 3-like 1"/>
    <property type="match status" value="1"/>
</dbReference>
<dbReference type="InterPro" id="IPR023278">
    <property type="entry name" value="Ethylene_insens-like_DNA-bd"/>
</dbReference>
<accession>A0A2P5X9I7</accession>
<dbReference type="PANTHER" id="PTHR33305">
    <property type="entry name" value="ETHYLENE INSENSITIVE 3-LIKE 2 PROTEIN"/>
    <property type="match status" value="1"/>
</dbReference>
<dbReference type="Proteomes" id="UP000239757">
    <property type="component" value="Unassembled WGS sequence"/>
</dbReference>
<feature type="compositionally biased region" description="Polar residues" evidence="6">
    <location>
        <begin position="450"/>
        <end position="461"/>
    </location>
</feature>
<feature type="compositionally biased region" description="Low complexity" evidence="6">
    <location>
        <begin position="840"/>
        <end position="849"/>
    </location>
</feature>
<evidence type="ECO:0000313" key="8">
    <source>
        <dbReference type="EMBL" id="PPR99986.1"/>
    </source>
</evidence>
<evidence type="ECO:0000256" key="4">
    <source>
        <dbReference type="ARBA" id="ARBA00023125"/>
    </source>
</evidence>
<dbReference type="FunFam" id="1.10.3180.10:FF:000001">
    <property type="entry name" value="Ethylene insensitive 3-like 1"/>
    <property type="match status" value="1"/>
</dbReference>
<keyword evidence="5" id="KW-0539">Nucleus</keyword>
<dbReference type="PANTHER" id="PTHR33305:SF11">
    <property type="entry name" value="PROTEIN ETHYLENE INSENSITIVE 3"/>
    <property type="match status" value="1"/>
</dbReference>
<dbReference type="GO" id="GO:0003700">
    <property type="term" value="F:DNA-binding transcription factor activity"/>
    <property type="evidence" value="ECO:0007669"/>
    <property type="project" value="InterPro"/>
</dbReference>
<dbReference type="Pfam" id="PF04873">
    <property type="entry name" value="EIN3_DNA-bd"/>
    <property type="match status" value="2"/>
</dbReference>
<feature type="domain" description="Ethylene insensitive 3-like DNA-binding" evidence="7">
    <location>
        <begin position="543"/>
        <end position="637"/>
    </location>
</feature>
<dbReference type="GO" id="GO:0009873">
    <property type="term" value="P:ethylene-activated signaling pathway"/>
    <property type="evidence" value="ECO:0007669"/>
    <property type="project" value="UniProtKB-KW"/>
</dbReference>
<feature type="compositionally biased region" description="Polar residues" evidence="6">
    <location>
        <begin position="850"/>
        <end position="861"/>
    </location>
</feature>
<feature type="domain" description="Ethylene insensitive 3-like DNA-binding" evidence="7">
    <location>
        <begin position="1"/>
        <end position="237"/>
    </location>
</feature>
<evidence type="ECO:0000259" key="7">
    <source>
        <dbReference type="Pfam" id="PF04873"/>
    </source>
</evidence>
<dbReference type="AlphaFoldDB" id="A0A2P5X9I7"/>
<feature type="compositionally biased region" description="Basic and acidic residues" evidence="6">
    <location>
        <begin position="9"/>
        <end position="20"/>
    </location>
</feature>
<evidence type="ECO:0000256" key="1">
    <source>
        <dbReference type="ARBA" id="ARBA00004123"/>
    </source>
</evidence>
<dbReference type="GO" id="GO:0005634">
    <property type="term" value="C:nucleus"/>
    <property type="evidence" value="ECO:0007669"/>
    <property type="project" value="UniProtKB-SubCell"/>
</dbReference>
<dbReference type="EMBL" id="KZ665387">
    <property type="protein sequence ID" value="PPR99986.1"/>
    <property type="molecule type" value="Genomic_DNA"/>
</dbReference>
<dbReference type="SUPFAM" id="SSF116768">
    <property type="entry name" value="DNA-binding domain of EIN3-like"/>
    <property type="match status" value="2"/>
</dbReference>
<protein>
    <recommendedName>
        <fullName evidence="7">Ethylene insensitive 3-like DNA-binding domain-containing protein</fullName>
    </recommendedName>
</protein>
<dbReference type="InterPro" id="IPR006957">
    <property type="entry name" value="EIN3"/>
</dbReference>
<dbReference type="GO" id="GO:0000976">
    <property type="term" value="F:transcription cis-regulatory region binding"/>
    <property type="evidence" value="ECO:0007669"/>
    <property type="project" value="UniProtKB-ARBA"/>
</dbReference>